<feature type="region of interest" description="Disordered" evidence="2">
    <location>
        <begin position="1"/>
        <end position="47"/>
    </location>
</feature>
<comment type="caution">
    <text evidence="3">The sequence shown here is derived from an EMBL/GenBank/DDBJ whole genome shotgun (WGS) entry which is preliminary data.</text>
</comment>
<name>A0A9W6YU59_AMBMO</name>
<proteinExistence type="predicted"/>
<dbReference type="EMBL" id="BSXU01002102">
    <property type="protein sequence ID" value="GMG34305.1"/>
    <property type="molecule type" value="Genomic_DNA"/>
</dbReference>
<evidence type="ECO:0000256" key="2">
    <source>
        <dbReference type="SAM" id="MobiDB-lite"/>
    </source>
</evidence>
<feature type="compositionally biased region" description="Polar residues" evidence="2">
    <location>
        <begin position="207"/>
        <end position="221"/>
    </location>
</feature>
<dbReference type="Proteomes" id="UP001165063">
    <property type="component" value="Unassembled WGS sequence"/>
</dbReference>
<sequence>MSKSDTHKSFSRTSSNSNINDILSSVPQQQNQSLHPITLSGDESDTELNEHSHMLNVSKIDKYINAAADKIAILVQEKNEKFRSEWEKLSLDSIATQSQATQASLKATEYAQQVMQACLKSQQLSKQAEERARYAEERAKQAEERALQTTQANLELMEALRQILQHQTPPGALSNVGTNGSNSNRTPRANREAVANLQRQLMIKRTLQTVASPTPETQFIESSSSSVTDRFSSRKRSSLEADEDDGTEKKRGRKTSAIYSADDPDREVLLQEMSEITSLQGLVLLFEMGSSKASIFKPLSKFPPPSEKHKFKTMYFRRKYMVKFVSFISKDKNCTPDEAIAKLEAYFQQQMGKETPTVYALRLFCQKDQERRRCKKQDYFKVVSDLLE</sequence>
<gene>
    <name evidence="3" type="ORF">Amon01_000439800</name>
</gene>
<protein>
    <submittedName>
        <fullName evidence="3">Unnamed protein product</fullName>
    </submittedName>
</protein>
<feature type="compositionally biased region" description="Polar residues" evidence="2">
    <location>
        <begin position="26"/>
        <end position="35"/>
    </location>
</feature>
<organism evidence="3 4">
    <name type="scientific">Ambrosiozyma monospora</name>
    <name type="common">Yeast</name>
    <name type="synonym">Endomycopsis monosporus</name>
    <dbReference type="NCBI Taxonomy" id="43982"/>
    <lineage>
        <taxon>Eukaryota</taxon>
        <taxon>Fungi</taxon>
        <taxon>Dikarya</taxon>
        <taxon>Ascomycota</taxon>
        <taxon>Saccharomycotina</taxon>
        <taxon>Pichiomycetes</taxon>
        <taxon>Pichiales</taxon>
        <taxon>Pichiaceae</taxon>
        <taxon>Ambrosiozyma</taxon>
    </lineage>
</organism>
<reference evidence="3" key="1">
    <citation type="submission" date="2023-04" db="EMBL/GenBank/DDBJ databases">
        <title>Ambrosiozyma monospora NBRC 1965.</title>
        <authorList>
            <person name="Ichikawa N."/>
            <person name="Sato H."/>
            <person name="Tonouchi N."/>
        </authorList>
    </citation>
    <scope>NUCLEOTIDE SEQUENCE</scope>
    <source>
        <strain evidence="3">NBRC 1965</strain>
    </source>
</reference>
<dbReference type="AlphaFoldDB" id="A0A9W6YU59"/>
<feature type="compositionally biased region" description="Low complexity" evidence="2">
    <location>
        <begin position="14"/>
        <end position="25"/>
    </location>
</feature>
<evidence type="ECO:0000256" key="1">
    <source>
        <dbReference type="SAM" id="Coils"/>
    </source>
</evidence>
<keyword evidence="4" id="KW-1185">Reference proteome</keyword>
<feature type="compositionally biased region" description="Polar residues" evidence="2">
    <location>
        <begin position="175"/>
        <end position="187"/>
    </location>
</feature>
<accession>A0A9W6YU59</accession>
<feature type="region of interest" description="Disordered" evidence="2">
    <location>
        <begin position="207"/>
        <end position="260"/>
    </location>
</feature>
<evidence type="ECO:0000313" key="4">
    <source>
        <dbReference type="Proteomes" id="UP001165063"/>
    </source>
</evidence>
<feature type="region of interest" description="Disordered" evidence="2">
    <location>
        <begin position="169"/>
        <end position="188"/>
    </location>
</feature>
<feature type="coiled-coil region" evidence="1">
    <location>
        <begin position="124"/>
        <end position="167"/>
    </location>
</feature>
<keyword evidence="1" id="KW-0175">Coiled coil</keyword>
<evidence type="ECO:0000313" key="3">
    <source>
        <dbReference type="EMBL" id="GMG34305.1"/>
    </source>
</evidence>